<name>Q6K996_ORYSJ</name>
<protein>
    <submittedName>
        <fullName evidence="4">Epstein-Barr virus EBNA-1-like</fullName>
    </submittedName>
</protein>
<feature type="compositionally biased region" description="Basic and acidic residues" evidence="1">
    <location>
        <begin position="82"/>
        <end position="110"/>
    </location>
</feature>
<evidence type="ECO:0000313" key="4">
    <source>
        <dbReference type="EMBL" id="BAD19254.1"/>
    </source>
</evidence>
<accession>Q6K996</accession>
<feature type="compositionally biased region" description="Polar residues" evidence="1">
    <location>
        <begin position="206"/>
        <end position="215"/>
    </location>
</feature>
<gene>
    <name evidence="3" type="ORF">OJ1112_G06.23</name>
    <name evidence="4" type="ORF">OJ1520_C09.35</name>
</gene>
<feature type="region of interest" description="Disordered" evidence="1">
    <location>
        <begin position="249"/>
        <end position="374"/>
    </location>
</feature>
<sequence>MRAVRGGRGAAGLCAASRLAVDRAREGRREAADRGLLDPVAAEVAPTWRLRGYHAGRREVDDDAGRNGQRTAVAIGGANHGDTCESEHTGGLHGTRGDEPTARIRRRELDGGGLRRRQPAAREGGNGDEVMRGRFPAVRASTRLRESVASVGLGGATPSEAGDERALRSTGDDGGEHTASGGNEEEGERPESSSMSSLVPAPPTRATANGDSEQSTGGGDNGVEANGRGKERGEAWVYRAAMSVWKPTLGGQGSELALGARGQNGDRRGGKMTPAGGKREKKKGERKGACLLAALGKRGRERGRRGRGGELSLRPLEGRAGRGGAESMTTAMTAGRRRAGAAGADGGGDWPVGHHGARARGRCGDLGGIGGKRL</sequence>
<feature type="region of interest" description="Disordered" evidence="1">
    <location>
        <begin position="149"/>
        <end position="230"/>
    </location>
</feature>
<organism evidence="4 5">
    <name type="scientific">Oryza sativa subsp. japonica</name>
    <name type="common">Rice</name>
    <dbReference type="NCBI Taxonomy" id="39947"/>
    <lineage>
        <taxon>Eukaryota</taxon>
        <taxon>Viridiplantae</taxon>
        <taxon>Streptophyta</taxon>
        <taxon>Embryophyta</taxon>
        <taxon>Tracheophyta</taxon>
        <taxon>Spermatophyta</taxon>
        <taxon>Magnoliopsida</taxon>
        <taxon>Liliopsida</taxon>
        <taxon>Poales</taxon>
        <taxon>Poaceae</taxon>
        <taxon>BOP clade</taxon>
        <taxon>Oryzoideae</taxon>
        <taxon>Oryzeae</taxon>
        <taxon>Oryzinae</taxon>
        <taxon>Oryza</taxon>
        <taxon>Oryza sativa</taxon>
    </lineage>
</organism>
<reference evidence="5" key="3">
    <citation type="journal article" date="2005" name="Nature">
        <title>The map-based sequence of the rice genome.</title>
        <authorList>
            <consortium name="International rice genome sequencing project (IRGSP)"/>
            <person name="Matsumoto T."/>
            <person name="Wu J."/>
            <person name="Kanamori H."/>
            <person name="Katayose Y."/>
            <person name="Fujisawa M."/>
            <person name="Namiki N."/>
            <person name="Mizuno H."/>
            <person name="Yamamoto K."/>
            <person name="Antonio B.A."/>
            <person name="Baba T."/>
            <person name="Sakata K."/>
            <person name="Nagamura Y."/>
            <person name="Aoki H."/>
            <person name="Arikawa K."/>
            <person name="Arita K."/>
            <person name="Bito T."/>
            <person name="Chiden Y."/>
            <person name="Fujitsuka N."/>
            <person name="Fukunaka R."/>
            <person name="Hamada M."/>
            <person name="Harada C."/>
            <person name="Hayashi A."/>
            <person name="Hijishita S."/>
            <person name="Honda M."/>
            <person name="Hosokawa S."/>
            <person name="Ichikawa Y."/>
            <person name="Idonuma A."/>
            <person name="Iijima M."/>
            <person name="Ikeda M."/>
            <person name="Ikeno M."/>
            <person name="Ito K."/>
            <person name="Ito S."/>
            <person name="Ito T."/>
            <person name="Ito Y."/>
            <person name="Ito Y."/>
            <person name="Iwabuchi A."/>
            <person name="Kamiya K."/>
            <person name="Karasawa W."/>
            <person name="Kurita K."/>
            <person name="Katagiri S."/>
            <person name="Kikuta A."/>
            <person name="Kobayashi H."/>
            <person name="Kobayashi N."/>
            <person name="Machita K."/>
            <person name="Maehara T."/>
            <person name="Masukawa M."/>
            <person name="Mizubayashi T."/>
            <person name="Mukai Y."/>
            <person name="Nagasaki H."/>
            <person name="Nagata Y."/>
            <person name="Naito S."/>
            <person name="Nakashima M."/>
            <person name="Nakama Y."/>
            <person name="Nakamichi Y."/>
            <person name="Nakamura M."/>
            <person name="Meguro A."/>
            <person name="Negishi M."/>
            <person name="Ohta I."/>
            <person name="Ohta T."/>
            <person name="Okamoto M."/>
            <person name="Ono N."/>
            <person name="Saji S."/>
            <person name="Sakaguchi M."/>
            <person name="Sakai K."/>
            <person name="Shibata M."/>
            <person name="Shimokawa T."/>
            <person name="Song J."/>
            <person name="Takazaki Y."/>
            <person name="Terasawa K."/>
            <person name="Tsugane M."/>
            <person name="Tsuji K."/>
            <person name="Ueda S."/>
            <person name="Waki K."/>
            <person name="Yamagata H."/>
            <person name="Yamamoto M."/>
            <person name="Yamamoto S."/>
            <person name="Yamane H."/>
            <person name="Yoshiki S."/>
            <person name="Yoshihara R."/>
            <person name="Yukawa K."/>
            <person name="Zhong H."/>
            <person name="Yano M."/>
            <person name="Yuan Q."/>
            <person name="Ouyang S."/>
            <person name="Liu J."/>
            <person name="Jones K.M."/>
            <person name="Gansberger K."/>
            <person name="Moffat K."/>
            <person name="Hill J."/>
            <person name="Bera J."/>
            <person name="Fadrosh D."/>
            <person name="Jin S."/>
            <person name="Johri S."/>
            <person name="Kim M."/>
            <person name="Overton L."/>
            <person name="Reardon M."/>
            <person name="Tsitrin T."/>
            <person name="Vuong H."/>
            <person name="Weaver B."/>
            <person name="Ciecko A."/>
            <person name="Tallon L."/>
            <person name="Jackson J."/>
            <person name="Pai G."/>
            <person name="Aken S.V."/>
            <person name="Utterback T."/>
            <person name="Reidmuller S."/>
            <person name="Feldblyum T."/>
            <person name="Hsiao J."/>
            <person name="Zismann V."/>
            <person name="Iobst S."/>
            <person name="de Vazeille A.R."/>
            <person name="Buell C.R."/>
            <person name="Ying K."/>
            <person name="Li Y."/>
            <person name="Lu T."/>
            <person name="Huang Y."/>
            <person name="Zhao Q."/>
            <person name="Feng Q."/>
            <person name="Zhang L."/>
            <person name="Zhu J."/>
            <person name="Weng Q."/>
            <person name="Mu J."/>
            <person name="Lu Y."/>
            <person name="Fan D."/>
            <person name="Liu Y."/>
            <person name="Guan J."/>
            <person name="Zhang Y."/>
            <person name="Yu S."/>
            <person name="Liu X."/>
            <person name="Zhang Y."/>
            <person name="Hong G."/>
            <person name="Han B."/>
            <person name="Choisne N."/>
            <person name="Demange N."/>
            <person name="Orjeda G."/>
            <person name="Samain S."/>
            <person name="Cattolico L."/>
            <person name="Pelletier E."/>
            <person name="Couloux A."/>
            <person name="Segurens B."/>
            <person name="Wincker P."/>
            <person name="D'Hont A."/>
            <person name="Scarpelli C."/>
            <person name="Weissenbach J."/>
            <person name="Salanoubat M."/>
            <person name="Quetier F."/>
            <person name="Yu Y."/>
            <person name="Kim H.R."/>
            <person name="Rambo T."/>
            <person name="Currie J."/>
            <person name="Collura K."/>
            <person name="Luo M."/>
            <person name="Yang T."/>
            <person name="Ammiraju J.S.S."/>
            <person name="Engler F."/>
            <person name="Soderlund C."/>
            <person name="Wing R.A."/>
            <person name="Palmer L.E."/>
            <person name="de la Bastide M."/>
            <person name="Spiegel L."/>
            <person name="Nascimento L."/>
            <person name="Zutavern T."/>
            <person name="O'Shaughnessy A."/>
            <person name="Dike S."/>
            <person name="Dedhia N."/>
            <person name="Preston R."/>
            <person name="Balija V."/>
            <person name="McCombie W.R."/>
            <person name="Chow T."/>
            <person name="Chen H."/>
            <person name="Chung M."/>
            <person name="Chen C."/>
            <person name="Shaw J."/>
            <person name="Wu H."/>
            <person name="Hsiao K."/>
            <person name="Chao Y."/>
            <person name="Chu M."/>
            <person name="Cheng C."/>
            <person name="Hour A."/>
            <person name="Lee P."/>
            <person name="Lin S."/>
            <person name="Lin Y."/>
            <person name="Liou J."/>
            <person name="Liu S."/>
            <person name="Hsing Y."/>
            <person name="Raghuvanshi S."/>
            <person name="Mohanty A."/>
            <person name="Bharti A.K."/>
            <person name="Gaur A."/>
            <person name="Gupta V."/>
            <person name="Kumar D."/>
            <person name="Ravi V."/>
            <person name="Vij S."/>
            <person name="Kapur A."/>
            <person name="Khurana P."/>
            <person name="Khurana P."/>
            <person name="Khurana J.P."/>
            <person name="Tyagi A.K."/>
            <person name="Gaikwad K."/>
            <person name="Singh A."/>
            <person name="Dalal V."/>
            <person name="Srivastava S."/>
            <person name="Dixit A."/>
            <person name="Pal A.K."/>
            <person name="Ghazi I.A."/>
            <person name="Yadav M."/>
            <person name="Pandit A."/>
            <person name="Bhargava A."/>
            <person name="Sureshbabu K."/>
            <person name="Batra K."/>
            <person name="Sharma T.R."/>
            <person name="Mohapatra T."/>
            <person name="Singh N.K."/>
            <person name="Messing J."/>
            <person name="Nelson A.B."/>
            <person name="Fuks G."/>
            <person name="Kavchok S."/>
            <person name="Keizer G."/>
            <person name="Linton E."/>
            <person name="Llaca V."/>
            <person name="Song R."/>
            <person name="Tanyolac B."/>
            <person name="Young S."/>
            <person name="Ho-Il K."/>
            <person name="Hahn J.H."/>
            <person name="Sangsakoo G."/>
            <person name="Vanavichit A."/>
            <person name="de Mattos Luiz.A.T."/>
            <person name="Zimmer P.D."/>
            <person name="Malone G."/>
            <person name="Dellagostin O."/>
            <person name="de Oliveira A.C."/>
            <person name="Bevan M."/>
            <person name="Bancroft I."/>
            <person name="Minx P."/>
            <person name="Cordum H."/>
            <person name="Wilson R."/>
            <person name="Cheng Z."/>
            <person name="Jin W."/>
            <person name="Jiang J."/>
            <person name="Leong S.A."/>
            <person name="Iwama H."/>
            <person name="Gojobori T."/>
            <person name="Itoh T."/>
            <person name="Niimura Y."/>
            <person name="Fujii Y."/>
            <person name="Habara T."/>
            <person name="Sakai H."/>
            <person name="Sato Y."/>
            <person name="Wilson G."/>
            <person name="Kumar K."/>
            <person name="McCouch S."/>
            <person name="Juretic N."/>
            <person name="Hoen D."/>
            <person name="Wright S."/>
            <person name="Bruskiewich R."/>
            <person name="Bureau T."/>
            <person name="Miyao A."/>
            <person name="Hirochika H."/>
            <person name="Nishikawa T."/>
            <person name="Kadowaki K."/>
            <person name="Sugiura M."/>
            <person name="Burr B."/>
            <person name="Sasaki T."/>
        </authorList>
    </citation>
    <scope>NUCLEOTIDE SEQUENCE [LARGE SCALE GENOMIC DNA]</scope>
    <source>
        <strain evidence="5">cv. Nipponbare</strain>
    </source>
</reference>
<dbReference type="Proteomes" id="UP000000763">
    <property type="component" value="Chromosome 2"/>
</dbReference>
<feature type="domain" description="DUF591" evidence="2">
    <location>
        <begin position="95"/>
        <end position="141"/>
    </location>
</feature>
<reference evidence="5" key="4">
    <citation type="journal article" date="2008" name="Nucleic Acids Res.">
        <title>The rice annotation project database (RAP-DB): 2008 update.</title>
        <authorList>
            <consortium name="The rice annotation project (RAP)"/>
        </authorList>
    </citation>
    <scope>GENOME REANNOTATION</scope>
    <source>
        <strain evidence="5">cv. Nipponbare</strain>
    </source>
</reference>
<proteinExistence type="predicted"/>
<dbReference type="EMBL" id="AP003996">
    <property type="protein sequence ID" value="BAD19139.1"/>
    <property type="molecule type" value="Genomic_DNA"/>
</dbReference>
<feature type="compositionally biased region" description="Basic residues" evidence="1">
    <location>
        <begin position="297"/>
        <end position="306"/>
    </location>
</feature>
<evidence type="ECO:0000259" key="2">
    <source>
        <dbReference type="Pfam" id="PF04569"/>
    </source>
</evidence>
<dbReference type="EMBL" id="AP004064">
    <property type="protein sequence ID" value="BAD19254.1"/>
    <property type="molecule type" value="Genomic_DNA"/>
</dbReference>
<evidence type="ECO:0000256" key="1">
    <source>
        <dbReference type="SAM" id="MobiDB-lite"/>
    </source>
</evidence>
<feature type="region of interest" description="Disordered" evidence="1">
    <location>
        <begin position="76"/>
        <end position="133"/>
    </location>
</feature>
<reference evidence="4" key="2">
    <citation type="submission" date="2001-08" db="EMBL/GenBank/DDBJ databases">
        <title>Oryza sativa nipponbare(GA3) genomic DNA, chromosome 2, BAC clone:OJ1520_C09.</title>
        <authorList>
            <person name="Sasaki T."/>
            <person name="Matsumoto T."/>
            <person name="Yamamoto K."/>
        </authorList>
    </citation>
    <scope>NUCLEOTIDE SEQUENCE</scope>
</reference>
<reference evidence="3" key="1">
    <citation type="submission" date="2001-08" db="EMBL/GenBank/DDBJ databases">
        <title>Oryza sativa nipponbare(GA3) genomic DNA, chromosome 2, BAC clone:OJ1112_G06.</title>
        <authorList>
            <person name="Sasaki T."/>
            <person name="Matsumoto T."/>
            <person name="Yamamoto K."/>
        </authorList>
    </citation>
    <scope>NUCLEOTIDE SEQUENCE</scope>
</reference>
<dbReference type="AlphaFoldDB" id="Q6K996"/>
<feature type="compositionally biased region" description="Basic and acidic residues" evidence="1">
    <location>
        <begin position="162"/>
        <end position="176"/>
    </location>
</feature>
<dbReference type="InterPro" id="IPR007649">
    <property type="entry name" value="DUF591"/>
</dbReference>
<feature type="compositionally biased region" description="Gly residues" evidence="1">
    <location>
        <begin position="364"/>
        <end position="374"/>
    </location>
</feature>
<dbReference type="Pfam" id="PF04569">
    <property type="entry name" value="DUF591"/>
    <property type="match status" value="1"/>
</dbReference>
<evidence type="ECO:0000313" key="5">
    <source>
        <dbReference type="Proteomes" id="UP000000763"/>
    </source>
</evidence>
<evidence type="ECO:0000313" key="3">
    <source>
        <dbReference type="EMBL" id="BAD19139.1"/>
    </source>
</evidence>